<protein>
    <recommendedName>
        <fullName evidence="3">Xylanolytic transcriptional activator regulatory domain-containing protein</fullName>
    </recommendedName>
</protein>
<organism evidence="4 5">
    <name type="scientific">Fusarium falciforme</name>
    <dbReference type="NCBI Taxonomy" id="195108"/>
    <lineage>
        <taxon>Eukaryota</taxon>
        <taxon>Fungi</taxon>
        <taxon>Dikarya</taxon>
        <taxon>Ascomycota</taxon>
        <taxon>Pezizomycotina</taxon>
        <taxon>Sordariomycetes</taxon>
        <taxon>Hypocreomycetidae</taxon>
        <taxon>Hypocreales</taxon>
        <taxon>Nectriaceae</taxon>
        <taxon>Fusarium</taxon>
        <taxon>Fusarium solani species complex</taxon>
    </lineage>
</organism>
<dbReference type="GO" id="GO:0008270">
    <property type="term" value="F:zinc ion binding"/>
    <property type="evidence" value="ECO:0007669"/>
    <property type="project" value="InterPro"/>
</dbReference>
<comment type="caution">
    <text evidence="4">The sequence shown here is derived from an EMBL/GenBank/DDBJ whole genome shotgun (WGS) entry which is preliminary data.</text>
</comment>
<dbReference type="OrthoDB" id="3266505at2759"/>
<proteinExistence type="predicted"/>
<keyword evidence="5" id="KW-1185">Reference proteome</keyword>
<dbReference type="InterPro" id="IPR050987">
    <property type="entry name" value="AtrR-like"/>
</dbReference>
<accession>A0A9W8QU87</accession>
<dbReference type="PANTHER" id="PTHR46910">
    <property type="entry name" value="TRANSCRIPTION FACTOR PDR1"/>
    <property type="match status" value="1"/>
</dbReference>
<dbReference type="GO" id="GO:0006351">
    <property type="term" value="P:DNA-templated transcription"/>
    <property type="evidence" value="ECO:0007669"/>
    <property type="project" value="InterPro"/>
</dbReference>
<feature type="domain" description="Xylanolytic transcriptional activator regulatory" evidence="3">
    <location>
        <begin position="3"/>
        <end position="61"/>
    </location>
</feature>
<sequence length="151" mass="17235">MGLHVNIGHAYVPDPELREHRVRIWWSVYVLERFLSSKIGLPLLISDDDISVDLPSTNPALNSSDFGDHLHFMAVVRLAKIAGNISRSLYVRTPQRGTFLQRVEKIREELSQWRDQLPEHMKPDFTRGGGSNMYSQPVTPPLQLTFNQVTA</sequence>
<dbReference type="AlphaFoldDB" id="A0A9W8QU87"/>
<dbReference type="Proteomes" id="UP001152087">
    <property type="component" value="Unassembled WGS sequence"/>
</dbReference>
<evidence type="ECO:0000256" key="2">
    <source>
        <dbReference type="SAM" id="MobiDB-lite"/>
    </source>
</evidence>
<evidence type="ECO:0000313" key="5">
    <source>
        <dbReference type="Proteomes" id="UP001152087"/>
    </source>
</evidence>
<evidence type="ECO:0000256" key="1">
    <source>
        <dbReference type="ARBA" id="ARBA00023242"/>
    </source>
</evidence>
<reference evidence="4" key="1">
    <citation type="submission" date="2022-09" db="EMBL/GenBank/DDBJ databases">
        <title>Fusarium specimens isolated from Avocado Roots.</title>
        <authorList>
            <person name="Stajich J."/>
            <person name="Roper C."/>
            <person name="Heimlech-Rivalta G."/>
        </authorList>
    </citation>
    <scope>NUCLEOTIDE SEQUENCE</scope>
    <source>
        <strain evidence="4">A02</strain>
    </source>
</reference>
<dbReference type="GO" id="GO:0003677">
    <property type="term" value="F:DNA binding"/>
    <property type="evidence" value="ECO:0007669"/>
    <property type="project" value="InterPro"/>
</dbReference>
<dbReference type="CDD" id="cd12148">
    <property type="entry name" value="fungal_TF_MHR"/>
    <property type="match status" value="1"/>
</dbReference>
<dbReference type="SMART" id="SM00906">
    <property type="entry name" value="Fungal_trans"/>
    <property type="match status" value="1"/>
</dbReference>
<dbReference type="GO" id="GO:0003700">
    <property type="term" value="F:DNA-binding transcription factor activity"/>
    <property type="evidence" value="ECO:0007669"/>
    <property type="project" value="InterPro"/>
</dbReference>
<dbReference type="InterPro" id="IPR007219">
    <property type="entry name" value="XnlR_reg_dom"/>
</dbReference>
<name>A0A9W8QU87_9HYPO</name>
<dbReference type="Pfam" id="PF04082">
    <property type="entry name" value="Fungal_trans"/>
    <property type="match status" value="1"/>
</dbReference>
<evidence type="ECO:0000313" key="4">
    <source>
        <dbReference type="EMBL" id="KAJ4179248.1"/>
    </source>
</evidence>
<feature type="region of interest" description="Disordered" evidence="2">
    <location>
        <begin position="121"/>
        <end position="140"/>
    </location>
</feature>
<gene>
    <name evidence="4" type="ORF">NW755_012592</name>
</gene>
<evidence type="ECO:0000259" key="3">
    <source>
        <dbReference type="SMART" id="SM00906"/>
    </source>
</evidence>
<keyword evidence="1" id="KW-0539">Nucleus</keyword>
<dbReference type="PANTHER" id="PTHR46910:SF23">
    <property type="entry name" value="THIAMINE REPRESSIBLE GENES REGULATORY PROTEIN THI1"/>
    <property type="match status" value="1"/>
</dbReference>
<dbReference type="EMBL" id="JAOQAV010000060">
    <property type="protein sequence ID" value="KAJ4179248.1"/>
    <property type="molecule type" value="Genomic_DNA"/>
</dbReference>